<gene>
    <name evidence="1" type="ORF">M9H77_02384</name>
</gene>
<reference evidence="2" key="1">
    <citation type="journal article" date="2023" name="Nat. Plants">
        <title>Single-cell RNA sequencing provides a high-resolution roadmap for understanding the multicellular compartmentation of specialized metabolism.</title>
        <authorList>
            <person name="Sun S."/>
            <person name="Shen X."/>
            <person name="Li Y."/>
            <person name="Li Y."/>
            <person name="Wang S."/>
            <person name="Li R."/>
            <person name="Zhang H."/>
            <person name="Shen G."/>
            <person name="Guo B."/>
            <person name="Wei J."/>
            <person name="Xu J."/>
            <person name="St-Pierre B."/>
            <person name="Chen S."/>
            <person name="Sun C."/>
        </authorList>
    </citation>
    <scope>NUCLEOTIDE SEQUENCE [LARGE SCALE GENOMIC DNA]</scope>
</reference>
<evidence type="ECO:0000313" key="1">
    <source>
        <dbReference type="EMBL" id="KAI5681157.1"/>
    </source>
</evidence>
<accession>A0ACC0C889</accession>
<sequence>MEKCQHTCIRGPLSLMFYRDNTSTDLAVLAEPIPVLQYDSPYKVKKEPLEAWILGAFIGSETNDDLILCARGFNFLLIGGHMLLDFSGNLVHWRLRVWDNPAVDAEVLSFPSDEYIRWYRGITWVYICNPANRDIHLYGYQPAGVDRRMVNSMLQEVDDMALVVIQEPPTDPSQMTVFAKKVQTIIQRYMVPIGSTLGCTPLQRDIQQTFLVQPSCRRPQEHVSDRGACGVKRGARRQPGRGAGGGRLPVPPFPHRYEHVDPVHVEVERGEGFGGGQPTVDPSCTPPPGTAGSSTPHQPLSQASSSDEEERADDMDGVQHYGFGHCVGKKTTRFTPSD</sequence>
<proteinExistence type="predicted"/>
<dbReference type="EMBL" id="CM044701">
    <property type="protein sequence ID" value="KAI5681157.1"/>
    <property type="molecule type" value="Genomic_DNA"/>
</dbReference>
<dbReference type="Proteomes" id="UP001060085">
    <property type="component" value="Linkage Group LG01"/>
</dbReference>
<protein>
    <submittedName>
        <fullName evidence="1">Uncharacterized protein</fullName>
    </submittedName>
</protein>
<name>A0ACC0C889_CATRO</name>
<organism evidence="1 2">
    <name type="scientific">Catharanthus roseus</name>
    <name type="common">Madagascar periwinkle</name>
    <name type="synonym">Vinca rosea</name>
    <dbReference type="NCBI Taxonomy" id="4058"/>
    <lineage>
        <taxon>Eukaryota</taxon>
        <taxon>Viridiplantae</taxon>
        <taxon>Streptophyta</taxon>
        <taxon>Embryophyta</taxon>
        <taxon>Tracheophyta</taxon>
        <taxon>Spermatophyta</taxon>
        <taxon>Magnoliopsida</taxon>
        <taxon>eudicotyledons</taxon>
        <taxon>Gunneridae</taxon>
        <taxon>Pentapetalae</taxon>
        <taxon>asterids</taxon>
        <taxon>lamiids</taxon>
        <taxon>Gentianales</taxon>
        <taxon>Apocynaceae</taxon>
        <taxon>Rauvolfioideae</taxon>
        <taxon>Vinceae</taxon>
        <taxon>Catharanthinae</taxon>
        <taxon>Catharanthus</taxon>
    </lineage>
</organism>
<evidence type="ECO:0000313" key="2">
    <source>
        <dbReference type="Proteomes" id="UP001060085"/>
    </source>
</evidence>
<keyword evidence="2" id="KW-1185">Reference proteome</keyword>
<comment type="caution">
    <text evidence="1">The sequence shown here is derived from an EMBL/GenBank/DDBJ whole genome shotgun (WGS) entry which is preliminary data.</text>
</comment>